<reference evidence="4" key="1">
    <citation type="submission" date="2021-02" db="EMBL/GenBank/DDBJ databases">
        <authorList>
            <person name="Nowell W R."/>
        </authorList>
    </citation>
    <scope>NUCLEOTIDE SEQUENCE</scope>
</reference>
<dbReference type="PANTHER" id="PTHR12452">
    <property type="entry name" value="42-9-9 PROTEIN-RELATED"/>
    <property type="match status" value="1"/>
</dbReference>
<dbReference type="Proteomes" id="UP000663860">
    <property type="component" value="Unassembled WGS sequence"/>
</dbReference>
<comment type="caution">
    <text evidence="4">The sequence shown here is derived from an EMBL/GenBank/DDBJ whole genome shotgun (WGS) entry which is preliminary data.</text>
</comment>
<dbReference type="InterPro" id="IPR045108">
    <property type="entry name" value="TXNDC17-like"/>
</dbReference>
<dbReference type="InterPro" id="IPR036249">
    <property type="entry name" value="Thioredoxin-like_sf"/>
</dbReference>
<feature type="domain" description="Thioredoxin" evidence="3">
    <location>
        <begin position="11"/>
        <end position="127"/>
    </location>
</feature>
<accession>A0A813RDI5</accession>
<protein>
    <recommendedName>
        <fullName evidence="2">Thioredoxin domain-containing protein 17</fullName>
    </recommendedName>
</protein>
<evidence type="ECO:0000256" key="2">
    <source>
        <dbReference type="ARBA" id="ARBA00016949"/>
    </source>
</evidence>
<sequence length="128" mass="14889">MASCNKKLYINSYHELKNVIKKIEEDKRIFVFFSGAKDTRGYSWCQDCIAIEKPLNEIVASLLPSNGIFIECSVGDRASWKDSNCLFRKDSQRRLTNIPSLVEWGTSKRLTENQLFDRDMIQILFEDD</sequence>
<dbReference type="SUPFAM" id="SSF52833">
    <property type="entry name" value="Thioredoxin-like"/>
    <property type="match status" value="1"/>
</dbReference>
<dbReference type="Gene3D" id="3.40.30.10">
    <property type="entry name" value="Glutaredoxin"/>
    <property type="match status" value="1"/>
</dbReference>
<dbReference type="Pfam" id="PF06110">
    <property type="entry name" value="TXD17-like_Trx"/>
    <property type="match status" value="1"/>
</dbReference>
<dbReference type="EMBL" id="CAJOBB010000069">
    <property type="protein sequence ID" value="CAF3544586.1"/>
    <property type="molecule type" value="Genomic_DNA"/>
</dbReference>
<evidence type="ECO:0000256" key="1">
    <source>
        <dbReference type="ARBA" id="ARBA00008987"/>
    </source>
</evidence>
<comment type="similarity">
    <text evidence="1">Belongs to the thioredoxin family.</text>
</comment>
<dbReference type="InterPro" id="IPR010357">
    <property type="entry name" value="TXNDC17_dom"/>
</dbReference>
<dbReference type="GO" id="GO:0047134">
    <property type="term" value="F:protein-disulfide reductase [NAD(P)H] activity"/>
    <property type="evidence" value="ECO:0007669"/>
    <property type="project" value="InterPro"/>
</dbReference>
<evidence type="ECO:0000313" key="4">
    <source>
        <dbReference type="EMBL" id="CAF0779510.1"/>
    </source>
</evidence>
<organism evidence="4 6">
    <name type="scientific">Adineta steineri</name>
    <dbReference type="NCBI Taxonomy" id="433720"/>
    <lineage>
        <taxon>Eukaryota</taxon>
        <taxon>Metazoa</taxon>
        <taxon>Spiralia</taxon>
        <taxon>Gnathifera</taxon>
        <taxon>Rotifera</taxon>
        <taxon>Eurotatoria</taxon>
        <taxon>Bdelloidea</taxon>
        <taxon>Adinetida</taxon>
        <taxon>Adinetidae</taxon>
        <taxon>Adineta</taxon>
    </lineage>
</organism>
<dbReference type="PANTHER" id="PTHR12452:SF0">
    <property type="entry name" value="THIOREDOXIN DOMAIN-CONTAINING PROTEIN 17"/>
    <property type="match status" value="1"/>
</dbReference>
<dbReference type="Proteomes" id="UP000663868">
    <property type="component" value="Unassembled WGS sequence"/>
</dbReference>
<dbReference type="GO" id="GO:0005829">
    <property type="term" value="C:cytosol"/>
    <property type="evidence" value="ECO:0007669"/>
    <property type="project" value="TreeGrafter"/>
</dbReference>
<dbReference type="AlphaFoldDB" id="A0A813RDI5"/>
<evidence type="ECO:0000313" key="5">
    <source>
        <dbReference type="EMBL" id="CAF3544586.1"/>
    </source>
</evidence>
<name>A0A813RDI5_9BILA</name>
<proteinExistence type="inferred from homology"/>
<evidence type="ECO:0000313" key="6">
    <source>
        <dbReference type="Proteomes" id="UP000663860"/>
    </source>
</evidence>
<gene>
    <name evidence="4" type="ORF">IZO911_LOCUS5756</name>
    <name evidence="5" type="ORF">KXQ929_LOCUS2339</name>
</gene>
<evidence type="ECO:0000259" key="3">
    <source>
        <dbReference type="Pfam" id="PF06110"/>
    </source>
</evidence>
<dbReference type="EMBL" id="CAJNOE010000034">
    <property type="protein sequence ID" value="CAF0779510.1"/>
    <property type="molecule type" value="Genomic_DNA"/>
</dbReference>